<keyword evidence="1" id="KW-0812">Transmembrane</keyword>
<reference evidence="4" key="1">
    <citation type="journal article" date="2019" name="Int. J. Syst. Evol. Microbiol.">
        <title>The Global Catalogue of Microorganisms (GCM) 10K type strain sequencing project: providing services to taxonomists for standard genome sequencing and annotation.</title>
        <authorList>
            <consortium name="The Broad Institute Genomics Platform"/>
            <consortium name="The Broad Institute Genome Sequencing Center for Infectious Disease"/>
            <person name="Wu L."/>
            <person name="Ma J."/>
        </authorList>
    </citation>
    <scope>NUCLEOTIDE SEQUENCE [LARGE SCALE GENOMIC DNA]</scope>
    <source>
        <strain evidence="4">JCM 31921</strain>
    </source>
</reference>
<protein>
    <submittedName>
        <fullName evidence="3">DUF4350 domain-containing protein</fullName>
    </submittedName>
</protein>
<organism evidence="3 4">
    <name type="scientific">Rurimicrobium arvi</name>
    <dbReference type="NCBI Taxonomy" id="2049916"/>
    <lineage>
        <taxon>Bacteria</taxon>
        <taxon>Pseudomonadati</taxon>
        <taxon>Bacteroidota</taxon>
        <taxon>Chitinophagia</taxon>
        <taxon>Chitinophagales</taxon>
        <taxon>Chitinophagaceae</taxon>
        <taxon>Rurimicrobium</taxon>
    </lineage>
</organism>
<evidence type="ECO:0000256" key="1">
    <source>
        <dbReference type="SAM" id="Phobius"/>
    </source>
</evidence>
<dbReference type="Proteomes" id="UP001501410">
    <property type="component" value="Unassembled WGS sequence"/>
</dbReference>
<evidence type="ECO:0000313" key="3">
    <source>
        <dbReference type="EMBL" id="GAA4455672.1"/>
    </source>
</evidence>
<comment type="caution">
    <text evidence="3">The sequence shown here is derived from an EMBL/GenBank/DDBJ whole genome shotgun (WGS) entry which is preliminary data.</text>
</comment>
<dbReference type="RefSeq" id="WP_344826181.1">
    <property type="nucleotide sequence ID" value="NZ_BAABEZ010000022.1"/>
</dbReference>
<dbReference type="InterPro" id="IPR025646">
    <property type="entry name" value="DUF4350"/>
</dbReference>
<gene>
    <name evidence="3" type="ORF">GCM10023092_19720</name>
</gene>
<evidence type="ECO:0000259" key="2">
    <source>
        <dbReference type="Pfam" id="PF14258"/>
    </source>
</evidence>
<feature type="domain" description="DUF4350" evidence="2">
    <location>
        <begin position="67"/>
        <end position="231"/>
    </location>
</feature>
<proteinExistence type="predicted"/>
<keyword evidence="1" id="KW-1133">Transmembrane helix</keyword>
<feature type="transmembrane region" description="Helical" evidence="1">
    <location>
        <begin position="268"/>
        <end position="286"/>
    </location>
</feature>
<keyword evidence="4" id="KW-1185">Reference proteome</keyword>
<evidence type="ECO:0000313" key="4">
    <source>
        <dbReference type="Proteomes" id="UP001501410"/>
    </source>
</evidence>
<dbReference type="Pfam" id="PF14258">
    <property type="entry name" value="DUF4350"/>
    <property type="match status" value="1"/>
</dbReference>
<dbReference type="EMBL" id="BAABEZ010000022">
    <property type="protein sequence ID" value="GAA4455672.1"/>
    <property type="molecule type" value="Genomic_DNA"/>
</dbReference>
<keyword evidence="1" id="KW-0472">Membrane</keyword>
<dbReference type="PROSITE" id="PS51257">
    <property type="entry name" value="PROKAR_LIPOPROTEIN"/>
    <property type="match status" value="1"/>
</dbReference>
<accession>A0ABP8MWS6</accession>
<name>A0ABP8MWS6_9BACT</name>
<sequence>MSVRLSRYLLLFVLFLSGGCKNVSRTNWSVSLNREGKDPYDLYLGYHSLQYYHPESEIRILSGSLESFQSASDSAREMMLLIGRVVNFSKQERERLYQFVSEGNDLVICSSGIDPQLLNDFHLRQEGIPESDPLSVLNPAAPNEKALSIESLPDERFGIYGRNIRGYFVRTTESPDSTESEVTEEGYVHERDTTHPDIICIALGEGHVVLTSTPLLFTNFFLLQPHNRRYLDAFWKHIGPDIARIYWGNFRNRNPEMSDWDVLLRHPAVRTAILLGIFLMIVYLLVERKRKQRIIAEIPPVENTYASFIETVGLLYYNHKDHHNLCVKLEQHFLEWVRMRFLLPTEVLDEHFIDALSAKAAVPRSQAADVVSMIHRIRLGDEPLTDAFLFEFYRTINLFYRANGTDGYNG</sequence>